<feature type="transmembrane region" description="Helical" evidence="6">
    <location>
        <begin position="100"/>
        <end position="118"/>
    </location>
</feature>
<dbReference type="AlphaFoldDB" id="A0A7X0VYJ1"/>
<name>A0A7X0VYJ1_9BACL</name>
<organism evidence="7 8">
    <name type="scientific">Cohnella zeiphila</name>
    <dbReference type="NCBI Taxonomy" id="2761120"/>
    <lineage>
        <taxon>Bacteria</taxon>
        <taxon>Bacillati</taxon>
        <taxon>Bacillota</taxon>
        <taxon>Bacilli</taxon>
        <taxon>Bacillales</taxon>
        <taxon>Paenibacillaceae</taxon>
        <taxon>Cohnella</taxon>
    </lineage>
</organism>
<gene>
    <name evidence="7" type="ORF">H7C18_18950</name>
</gene>
<sequence length="136" mass="14631">MDELPALLRRVSRIAFFFLSAGCLGWAIRPDLQNVFGGFMIGVIGGLAISWHLAWKLARLGDTIISGRKPRSGLGFLTRACIGLLAGVVSVRTLHFDLASTAAGLIASPLATLLLGILSRRRRSGSHPTDERGEKH</sequence>
<evidence type="ECO:0000313" key="8">
    <source>
        <dbReference type="Proteomes" id="UP000564644"/>
    </source>
</evidence>
<dbReference type="InterPro" id="IPR005598">
    <property type="entry name" value="ATP_synth_I"/>
</dbReference>
<keyword evidence="8" id="KW-1185">Reference proteome</keyword>
<dbReference type="EMBL" id="JACJVO010000024">
    <property type="protein sequence ID" value="MBB6732998.1"/>
    <property type="molecule type" value="Genomic_DNA"/>
</dbReference>
<evidence type="ECO:0000313" key="7">
    <source>
        <dbReference type="EMBL" id="MBB6732998.1"/>
    </source>
</evidence>
<evidence type="ECO:0000256" key="2">
    <source>
        <dbReference type="ARBA" id="ARBA00022475"/>
    </source>
</evidence>
<feature type="transmembrane region" description="Helical" evidence="6">
    <location>
        <begin position="35"/>
        <end position="55"/>
    </location>
</feature>
<evidence type="ECO:0000256" key="4">
    <source>
        <dbReference type="ARBA" id="ARBA00022989"/>
    </source>
</evidence>
<keyword evidence="3 6" id="KW-0812">Transmembrane</keyword>
<evidence type="ECO:0000256" key="5">
    <source>
        <dbReference type="ARBA" id="ARBA00023136"/>
    </source>
</evidence>
<comment type="caution">
    <text evidence="7">The sequence shown here is derived from an EMBL/GenBank/DDBJ whole genome shotgun (WGS) entry which is preliminary data.</text>
</comment>
<dbReference type="Pfam" id="PF03899">
    <property type="entry name" value="ATP-synt_I"/>
    <property type="match status" value="1"/>
</dbReference>
<dbReference type="Proteomes" id="UP000564644">
    <property type="component" value="Unassembled WGS sequence"/>
</dbReference>
<feature type="transmembrane region" description="Helical" evidence="6">
    <location>
        <begin position="76"/>
        <end position="94"/>
    </location>
</feature>
<reference evidence="7 8" key="1">
    <citation type="submission" date="2020-08" db="EMBL/GenBank/DDBJ databases">
        <title>Cohnella phylogeny.</title>
        <authorList>
            <person name="Dunlap C."/>
        </authorList>
    </citation>
    <scope>NUCLEOTIDE SEQUENCE [LARGE SCALE GENOMIC DNA]</scope>
    <source>
        <strain evidence="7 8">CBP 2801</strain>
    </source>
</reference>
<keyword evidence="2" id="KW-1003">Cell membrane</keyword>
<protein>
    <submittedName>
        <fullName evidence="7">ATP synthase subunit I</fullName>
    </submittedName>
</protein>
<accession>A0A7X0VYJ1</accession>
<evidence type="ECO:0000256" key="1">
    <source>
        <dbReference type="ARBA" id="ARBA00004651"/>
    </source>
</evidence>
<keyword evidence="5 6" id="KW-0472">Membrane</keyword>
<comment type="subcellular location">
    <subcellularLocation>
        <location evidence="1">Cell membrane</location>
        <topology evidence="1">Multi-pass membrane protein</topology>
    </subcellularLocation>
</comment>
<dbReference type="RefSeq" id="WP_185130664.1">
    <property type="nucleotide sequence ID" value="NZ_JACJVO010000024.1"/>
</dbReference>
<keyword evidence="4 6" id="KW-1133">Transmembrane helix</keyword>
<feature type="transmembrane region" description="Helical" evidence="6">
    <location>
        <begin position="12"/>
        <end position="29"/>
    </location>
</feature>
<evidence type="ECO:0000256" key="6">
    <source>
        <dbReference type="SAM" id="Phobius"/>
    </source>
</evidence>
<proteinExistence type="predicted"/>
<evidence type="ECO:0000256" key="3">
    <source>
        <dbReference type="ARBA" id="ARBA00022692"/>
    </source>
</evidence>
<dbReference type="GO" id="GO:0005886">
    <property type="term" value="C:plasma membrane"/>
    <property type="evidence" value="ECO:0007669"/>
    <property type="project" value="UniProtKB-SubCell"/>
</dbReference>